<keyword evidence="2" id="KW-1185">Reference proteome</keyword>
<protein>
    <submittedName>
        <fullName evidence="1">Uncharacterized protein</fullName>
    </submittedName>
</protein>
<evidence type="ECO:0000313" key="2">
    <source>
        <dbReference type="Proteomes" id="UP000050509"/>
    </source>
</evidence>
<evidence type="ECO:0000313" key="1">
    <source>
        <dbReference type="EMBL" id="KPV52445.1"/>
    </source>
</evidence>
<reference evidence="1 2" key="1">
    <citation type="submission" date="2015-09" db="EMBL/GenBank/DDBJ databases">
        <title>Draft genome sequence of Kouleothrix aurantiaca JCM 19913.</title>
        <authorList>
            <person name="Hemp J."/>
        </authorList>
    </citation>
    <scope>NUCLEOTIDE SEQUENCE [LARGE SCALE GENOMIC DNA]</scope>
    <source>
        <strain evidence="1 2">COM-B</strain>
    </source>
</reference>
<comment type="caution">
    <text evidence="1">The sequence shown here is derived from an EMBL/GenBank/DDBJ whole genome shotgun (WGS) entry which is preliminary data.</text>
</comment>
<sequence length="75" mass="7562">MAAGPTFMPVLEADGTTIRTLLGVQDGSNQFSAGAMLVHPTTGAPLIGQATKANSLPVAFASNQVGTAGYSPSWL</sequence>
<feature type="non-terminal residue" evidence="1">
    <location>
        <position position="75"/>
    </location>
</feature>
<accession>A0A0N8PSD8</accession>
<organism evidence="1 2">
    <name type="scientific">Kouleothrix aurantiaca</name>
    <dbReference type="NCBI Taxonomy" id="186479"/>
    <lineage>
        <taxon>Bacteria</taxon>
        <taxon>Bacillati</taxon>
        <taxon>Chloroflexota</taxon>
        <taxon>Chloroflexia</taxon>
        <taxon>Chloroflexales</taxon>
        <taxon>Roseiflexineae</taxon>
        <taxon>Roseiflexaceae</taxon>
        <taxon>Kouleothrix</taxon>
    </lineage>
</organism>
<gene>
    <name evidence="1" type="ORF">SE17_15420</name>
</gene>
<dbReference type="EMBL" id="LJCR01000541">
    <property type="protein sequence ID" value="KPV52445.1"/>
    <property type="molecule type" value="Genomic_DNA"/>
</dbReference>
<dbReference type="Proteomes" id="UP000050509">
    <property type="component" value="Unassembled WGS sequence"/>
</dbReference>
<name>A0A0N8PSD8_9CHLR</name>
<dbReference type="AlphaFoldDB" id="A0A0N8PSD8"/>
<proteinExistence type="predicted"/>